<dbReference type="EMBL" id="RCNL01000015">
    <property type="protein sequence ID" value="TXL74538.1"/>
    <property type="molecule type" value="Genomic_DNA"/>
</dbReference>
<dbReference type="RefSeq" id="WP_147790073.1">
    <property type="nucleotide sequence ID" value="NZ_RCNL01000015.1"/>
</dbReference>
<dbReference type="SUPFAM" id="SSF110849">
    <property type="entry name" value="ParB/Sulfiredoxin"/>
    <property type="match status" value="1"/>
</dbReference>
<accession>A0ABY3L9L8</accession>
<gene>
    <name evidence="1" type="ORF">D9O29_22540</name>
</gene>
<dbReference type="InterPro" id="IPR036086">
    <property type="entry name" value="ParB/Sulfiredoxin_sf"/>
</dbReference>
<dbReference type="NCBIfam" id="TIGR03764">
    <property type="entry name" value="ICE_PFGI_1_parB"/>
    <property type="match status" value="1"/>
</dbReference>
<name>A0ABY3L9L8_9GAMM</name>
<dbReference type="InterPro" id="IPR022304">
    <property type="entry name" value="ICE_PFGI_1_ParB"/>
</dbReference>
<proteinExistence type="predicted"/>
<organism evidence="1 2">
    <name type="scientific">Pantoea vagans</name>
    <dbReference type="NCBI Taxonomy" id="470934"/>
    <lineage>
        <taxon>Bacteria</taxon>
        <taxon>Pseudomonadati</taxon>
        <taxon>Pseudomonadota</taxon>
        <taxon>Gammaproteobacteria</taxon>
        <taxon>Enterobacterales</taxon>
        <taxon>Erwiniaceae</taxon>
        <taxon>Pantoea</taxon>
    </lineage>
</organism>
<protein>
    <submittedName>
        <fullName evidence="1">Chromosome partitioning protein ParB</fullName>
    </submittedName>
</protein>
<comment type="caution">
    <text evidence="1">The sequence shown here is derived from an EMBL/GenBank/DDBJ whole genome shotgun (WGS) entry which is preliminary data.</text>
</comment>
<dbReference type="Proteomes" id="UP000426772">
    <property type="component" value="Unassembled WGS sequence"/>
</dbReference>
<evidence type="ECO:0000313" key="1">
    <source>
        <dbReference type="EMBL" id="TXL74538.1"/>
    </source>
</evidence>
<sequence length="527" mass="58741">MKKILPEGSIAGVESTLTRVFTLDQLRPNPDDPRKARNPRFDYIKESIRARGLASVPIVTRDPRLPDGIWTFSDGGNTRYAILKELWEETGESRFNEILCAIKPWPGRLNCLVGHLAENEGRGSLTFIDKAFGVQNVRKIHEETVGRKATLRELSAILAKEGLPVHYSTISRMEDTLKHLFPWMPTLLTSGIKRESINQLLSLRQSAEKVWDNCCLNKGIEPVKTFAEVYGGCCQKFDEPESWSQDMFLDELIGDLTDALPDDEMDYDRWLLELRGARKPMLHAGDLEQEVLHQPQASVVPIVGANDNDEAVAHTAETEIEPIAAEIPRNNELHITEETTPSKASDLLDDIQSESSPVVHAEVAPSAFETHTATDGQSPQSAEFTANNQLDVSFWQINALQDDIEHLQSMAYRLCWDISEALGCAEGFEPASEDENAPGYRMASAETSHPAALLLASLTGTGADTMNMELVVNLLIGTSEFHPPLLNDDMTLTLFRLVRVLRRLRELQRQAAAPTYALTTEGLHNEH</sequence>
<keyword evidence="2" id="KW-1185">Reference proteome</keyword>
<reference evidence="1 2" key="1">
    <citation type="submission" date="2018-10" db="EMBL/GenBank/DDBJ databases">
        <title>Draft genome sequence of Pantoea vagans isolated from corpses of the sugarcane aphid Melanaphis sacchari Zehntner.</title>
        <authorList>
            <person name="Toledo E."/>
            <person name="Pena G."/>
            <person name="Lozano L."/>
        </authorList>
    </citation>
    <scope>NUCLEOTIDE SEQUENCE [LARGE SCALE GENOMIC DNA]</scope>
    <source>
        <strain evidence="1 2">ET-90</strain>
    </source>
</reference>
<evidence type="ECO:0000313" key="2">
    <source>
        <dbReference type="Proteomes" id="UP000426772"/>
    </source>
</evidence>